<dbReference type="PROSITE" id="PS00954">
    <property type="entry name" value="IGP_DEHYDRATASE_1"/>
    <property type="match status" value="1"/>
</dbReference>
<dbReference type="Pfam" id="PF00475">
    <property type="entry name" value="IGPD"/>
    <property type="match status" value="1"/>
</dbReference>
<dbReference type="AlphaFoldDB" id="A0AAU0USX0"/>
<evidence type="ECO:0000256" key="6">
    <source>
        <dbReference type="HAMAP-Rule" id="MF_00076"/>
    </source>
</evidence>
<dbReference type="RefSeq" id="WP_366922843.1">
    <property type="nucleotide sequence ID" value="NZ_CP121694.1"/>
</dbReference>
<evidence type="ECO:0000256" key="5">
    <source>
        <dbReference type="ARBA" id="ARBA00023239"/>
    </source>
</evidence>
<evidence type="ECO:0000313" key="8">
    <source>
        <dbReference type="EMBL" id="WRO23460.1"/>
    </source>
</evidence>
<keyword evidence="3 6" id="KW-0028">Amino-acid biosynthesis</keyword>
<evidence type="ECO:0000256" key="2">
    <source>
        <dbReference type="ARBA" id="ARBA00016664"/>
    </source>
</evidence>
<dbReference type="InterPro" id="IPR000807">
    <property type="entry name" value="ImidazoleglycerolP_deHydtase"/>
</dbReference>
<dbReference type="InterPro" id="IPR038494">
    <property type="entry name" value="IGPD_sf"/>
</dbReference>
<proteinExistence type="inferred from homology"/>
<dbReference type="FunFam" id="3.30.230.40:FF:000003">
    <property type="entry name" value="Imidazoleglycerol-phosphate dehydratase HisB"/>
    <property type="match status" value="1"/>
</dbReference>
<comment type="similarity">
    <text evidence="6 7">Belongs to the imidazoleglycerol-phosphate dehydratase family.</text>
</comment>
<dbReference type="Gene3D" id="3.30.230.40">
    <property type="entry name" value="Imidazole glycerol phosphate dehydratase, domain 1"/>
    <property type="match status" value="2"/>
</dbReference>
<dbReference type="KEGG" id="dbc:MFMK1_003320"/>
<keyword evidence="4 6" id="KW-0368">Histidine biosynthesis</keyword>
<dbReference type="CDD" id="cd07914">
    <property type="entry name" value="IGPD"/>
    <property type="match status" value="1"/>
</dbReference>
<dbReference type="HAMAP" id="MF_00076">
    <property type="entry name" value="HisB"/>
    <property type="match status" value="1"/>
</dbReference>
<evidence type="ECO:0000256" key="7">
    <source>
        <dbReference type="RuleBase" id="RU000599"/>
    </source>
</evidence>
<keyword evidence="5 6" id="KW-0456">Lyase</keyword>
<keyword evidence="6" id="KW-0963">Cytoplasm</keyword>
<dbReference type="GO" id="GO:0005737">
    <property type="term" value="C:cytoplasm"/>
    <property type="evidence" value="ECO:0007669"/>
    <property type="project" value="UniProtKB-SubCell"/>
</dbReference>
<dbReference type="EMBL" id="CP121694">
    <property type="protein sequence ID" value="WRO23460.1"/>
    <property type="molecule type" value="Genomic_DNA"/>
</dbReference>
<organism evidence="8 9">
    <name type="scientific">Metallumcola ferriviriculae</name>
    <dbReference type="NCBI Taxonomy" id="3039180"/>
    <lineage>
        <taxon>Bacteria</taxon>
        <taxon>Bacillati</taxon>
        <taxon>Bacillota</taxon>
        <taxon>Clostridia</taxon>
        <taxon>Neomoorellales</taxon>
        <taxon>Desulfitibacteraceae</taxon>
        <taxon>Metallumcola</taxon>
    </lineage>
</organism>
<dbReference type="PANTHER" id="PTHR23133:SF2">
    <property type="entry name" value="IMIDAZOLEGLYCEROL-PHOSPHATE DEHYDRATASE"/>
    <property type="match status" value="1"/>
</dbReference>
<dbReference type="EC" id="4.2.1.19" evidence="6 7"/>
<dbReference type="InterPro" id="IPR020565">
    <property type="entry name" value="ImidazoleglycerP_deHydtase_CS"/>
</dbReference>
<accession>A0AAU0USX0</accession>
<dbReference type="FunFam" id="3.30.230.40:FF:000001">
    <property type="entry name" value="Imidazoleglycerol-phosphate dehydratase HisB"/>
    <property type="match status" value="1"/>
</dbReference>
<sequence length="194" mass="21304">MRTAVIKRKTAETDITLTLILDGMGNFRGTSGIGFFDHMLTAWCRHSKFDVDLNVHGDLEVDGHHTVEDVGLCLGQAFFEALGDKRGIYRFGSAFVPMDESLARAVADISGRAYFLYDALLTGSRLGEFDLELVSEFFRAFTQEARLTLHLKLCYGGNNHHKVEAMFKACARALAEAVAADPREGGIPSSKGVL</sequence>
<dbReference type="GO" id="GO:0004424">
    <property type="term" value="F:imidazoleglycerol-phosphate dehydratase activity"/>
    <property type="evidence" value="ECO:0007669"/>
    <property type="project" value="UniProtKB-UniRule"/>
</dbReference>
<dbReference type="Proteomes" id="UP001329915">
    <property type="component" value="Chromosome"/>
</dbReference>
<evidence type="ECO:0000256" key="4">
    <source>
        <dbReference type="ARBA" id="ARBA00023102"/>
    </source>
</evidence>
<keyword evidence="9" id="KW-1185">Reference proteome</keyword>
<comment type="catalytic activity">
    <reaction evidence="6 7">
        <text>D-erythro-1-(imidazol-4-yl)glycerol 3-phosphate = 3-(imidazol-4-yl)-2-oxopropyl phosphate + H2O</text>
        <dbReference type="Rhea" id="RHEA:11040"/>
        <dbReference type="ChEBI" id="CHEBI:15377"/>
        <dbReference type="ChEBI" id="CHEBI:57766"/>
        <dbReference type="ChEBI" id="CHEBI:58278"/>
        <dbReference type="EC" id="4.2.1.19"/>
    </reaction>
</comment>
<protein>
    <recommendedName>
        <fullName evidence="2 6">Imidazoleglycerol-phosphate dehydratase</fullName>
        <shortName evidence="6">IGPD</shortName>
        <ecNumber evidence="6 7">4.2.1.19</ecNumber>
    </recommendedName>
</protein>
<evidence type="ECO:0000256" key="3">
    <source>
        <dbReference type="ARBA" id="ARBA00022605"/>
    </source>
</evidence>
<dbReference type="InterPro" id="IPR020568">
    <property type="entry name" value="Ribosomal_Su5_D2-typ_SF"/>
</dbReference>
<comment type="pathway">
    <text evidence="1 6 7">Amino-acid biosynthesis; L-histidine biosynthesis; L-histidine from 5-phospho-alpha-D-ribose 1-diphosphate: step 6/9.</text>
</comment>
<dbReference type="PROSITE" id="PS00955">
    <property type="entry name" value="IGP_DEHYDRATASE_2"/>
    <property type="match status" value="1"/>
</dbReference>
<reference evidence="8 9" key="1">
    <citation type="submission" date="2023-04" db="EMBL/GenBank/DDBJ databases">
        <authorList>
            <person name="Hsu D."/>
        </authorList>
    </citation>
    <scope>NUCLEOTIDE SEQUENCE [LARGE SCALE GENOMIC DNA]</scope>
    <source>
        <strain evidence="8 9">MK1</strain>
    </source>
</reference>
<name>A0AAU0USX0_9FIRM</name>
<comment type="subcellular location">
    <subcellularLocation>
        <location evidence="6 7">Cytoplasm</location>
    </subcellularLocation>
</comment>
<dbReference type="NCBIfam" id="NF002114">
    <property type="entry name" value="PRK00951.2-4"/>
    <property type="match status" value="1"/>
</dbReference>
<dbReference type="NCBIfam" id="NF002111">
    <property type="entry name" value="PRK00951.2-1"/>
    <property type="match status" value="1"/>
</dbReference>
<dbReference type="PANTHER" id="PTHR23133">
    <property type="entry name" value="IMIDAZOLEGLYCEROL-PHOSPHATE DEHYDRATASE HIS7"/>
    <property type="match status" value="1"/>
</dbReference>
<dbReference type="GO" id="GO:0000105">
    <property type="term" value="P:L-histidine biosynthetic process"/>
    <property type="evidence" value="ECO:0007669"/>
    <property type="project" value="UniProtKB-UniRule"/>
</dbReference>
<dbReference type="SUPFAM" id="SSF54211">
    <property type="entry name" value="Ribosomal protein S5 domain 2-like"/>
    <property type="match status" value="2"/>
</dbReference>
<evidence type="ECO:0000313" key="9">
    <source>
        <dbReference type="Proteomes" id="UP001329915"/>
    </source>
</evidence>
<evidence type="ECO:0000256" key="1">
    <source>
        <dbReference type="ARBA" id="ARBA00005047"/>
    </source>
</evidence>
<gene>
    <name evidence="6 8" type="primary">hisB</name>
    <name evidence="8" type="ORF">MFMK1_003320</name>
</gene>